<dbReference type="PANTHER" id="PTHR30204:SF93">
    <property type="entry name" value="HTH MERR-TYPE DOMAIN-CONTAINING PROTEIN"/>
    <property type="match status" value="1"/>
</dbReference>
<dbReference type="Gene3D" id="1.10.1660.10">
    <property type="match status" value="1"/>
</dbReference>
<name>A0ABP7IHS0_9ACTN</name>
<dbReference type="PROSITE" id="PS50937">
    <property type="entry name" value="HTH_MERR_2"/>
    <property type="match status" value="1"/>
</dbReference>
<dbReference type="EMBL" id="BAAAZR010000010">
    <property type="protein sequence ID" value="GAA3818642.1"/>
    <property type="molecule type" value="Genomic_DNA"/>
</dbReference>
<dbReference type="Proteomes" id="UP001500888">
    <property type="component" value="Unassembled WGS sequence"/>
</dbReference>
<comment type="caution">
    <text evidence="4">The sequence shown here is derived from an EMBL/GenBank/DDBJ whole genome shotgun (WGS) entry which is preliminary data.</text>
</comment>
<evidence type="ECO:0000313" key="4">
    <source>
        <dbReference type="EMBL" id="GAA3818642.1"/>
    </source>
</evidence>
<dbReference type="RefSeq" id="WP_344943138.1">
    <property type="nucleotide sequence ID" value="NZ_BAAAZR010000010.1"/>
</dbReference>
<dbReference type="InterPro" id="IPR009061">
    <property type="entry name" value="DNA-bd_dom_put_sf"/>
</dbReference>
<feature type="coiled-coil region" evidence="2">
    <location>
        <begin position="71"/>
        <end position="98"/>
    </location>
</feature>
<dbReference type="SMART" id="SM00422">
    <property type="entry name" value="HTH_MERR"/>
    <property type="match status" value="1"/>
</dbReference>
<proteinExistence type="predicted"/>
<keyword evidence="1" id="KW-0238">DNA-binding</keyword>
<keyword evidence="2" id="KW-0175">Coiled coil</keyword>
<gene>
    <name evidence="4" type="ORF">GCM10022226_43940</name>
</gene>
<evidence type="ECO:0000313" key="5">
    <source>
        <dbReference type="Proteomes" id="UP001500888"/>
    </source>
</evidence>
<dbReference type="InterPro" id="IPR047057">
    <property type="entry name" value="MerR_fam"/>
</dbReference>
<dbReference type="Pfam" id="PF13411">
    <property type="entry name" value="MerR_1"/>
    <property type="match status" value="1"/>
</dbReference>
<keyword evidence="5" id="KW-1185">Reference proteome</keyword>
<evidence type="ECO:0000256" key="2">
    <source>
        <dbReference type="SAM" id="Coils"/>
    </source>
</evidence>
<dbReference type="InterPro" id="IPR000551">
    <property type="entry name" value="MerR-type_HTH_dom"/>
</dbReference>
<evidence type="ECO:0000259" key="3">
    <source>
        <dbReference type="PROSITE" id="PS50937"/>
    </source>
</evidence>
<feature type="domain" description="HTH merR-type" evidence="3">
    <location>
        <begin position="13"/>
        <end position="81"/>
    </location>
</feature>
<reference evidence="5" key="1">
    <citation type="journal article" date="2019" name="Int. J. Syst. Evol. Microbiol.">
        <title>The Global Catalogue of Microorganisms (GCM) 10K type strain sequencing project: providing services to taxonomists for standard genome sequencing and annotation.</title>
        <authorList>
            <consortium name="The Broad Institute Genomics Platform"/>
            <consortium name="The Broad Institute Genome Sequencing Center for Infectious Disease"/>
            <person name="Wu L."/>
            <person name="Ma J."/>
        </authorList>
    </citation>
    <scope>NUCLEOTIDE SEQUENCE [LARGE SCALE GENOMIC DNA]</scope>
    <source>
        <strain evidence="5">JCM 16908</strain>
    </source>
</reference>
<dbReference type="SUPFAM" id="SSF46955">
    <property type="entry name" value="Putative DNA-binding domain"/>
    <property type="match status" value="1"/>
</dbReference>
<dbReference type="PANTHER" id="PTHR30204">
    <property type="entry name" value="REDOX-CYCLING DRUG-SENSING TRANSCRIPTIONAL ACTIVATOR SOXR"/>
    <property type="match status" value="1"/>
</dbReference>
<organism evidence="4 5">
    <name type="scientific">Sphaerisporangium flaviroseum</name>
    <dbReference type="NCBI Taxonomy" id="509199"/>
    <lineage>
        <taxon>Bacteria</taxon>
        <taxon>Bacillati</taxon>
        <taxon>Actinomycetota</taxon>
        <taxon>Actinomycetes</taxon>
        <taxon>Streptosporangiales</taxon>
        <taxon>Streptosporangiaceae</taxon>
        <taxon>Sphaerisporangium</taxon>
    </lineage>
</organism>
<evidence type="ECO:0000256" key="1">
    <source>
        <dbReference type="ARBA" id="ARBA00023125"/>
    </source>
</evidence>
<accession>A0ABP7IHS0</accession>
<sequence length="104" mass="12028">MARLPIDDHNAPLYSLGQVADMLEVQQAFLRRLDEFEVVRPRRSSGGQRRYSRADITRVQYVAELSDEGMTLIAIRRILELEQEVKALKKELEATRRLLPPADH</sequence>
<protein>
    <recommendedName>
        <fullName evidence="3">HTH merR-type domain-containing protein</fullName>
    </recommendedName>
</protein>